<dbReference type="AlphaFoldDB" id="A0A1G7GM77"/>
<reference evidence="4" key="2">
    <citation type="submission" date="2021-05" db="EMBL/GenBank/DDBJ databases">
        <title>Complete genome sequence of Pseudomonas seleniipraecipitans strain D1-6.</title>
        <authorList>
            <person name="Lafi F."/>
            <person name="Eida A."/>
            <person name="Alam I."/>
            <person name="Hert H."/>
            <person name="Saad M."/>
        </authorList>
    </citation>
    <scope>NUCLEOTIDE SEQUENCE</scope>
    <source>
        <strain evidence="4">D1-6</strain>
    </source>
</reference>
<name>A0A1G7GM77_9GAMM</name>
<keyword evidence="6" id="KW-1185">Reference proteome</keyword>
<dbReference type="SUPFAM" id="SSF50891">
    <property type="entry name" value="Cyclophilin-like"/>
    <property type="match status" value="1"/>
</dbReference>
<gene>
    <name evidence="4" type="ORF">D16iCDA_17105</name>
    <name evidence="3" type="ORF">SAMN05216381_0248</name>
</gene>
<dbReference type="InterPro" id="IPR029000">
    <property type="entry name" value="Cyclophilin-like_dom_sf"/>
</dbReference>
<dbReference type="STRING" id="640205.SAMN05216381_0248"/>
<accession>A0A1G7GM77</accession>
<keyword evidence="1" id="KW-0732">Signal</keyword>
<feature type="domain" description="Cyclophilin-like" evidence="2">
    <location>
        <begin position="51"/>
        <end position="158"/>
    </location>
</feature>
<evidence type="ECO:0000256" key="1">
    <source>
        <dbReference type="SAM" id="SignalP"/>
    </source>
</evidence>
<dbReference type="Proteomes" id="UP000887421">
    <property type="component" value="Chromosome"/>
</dbReference>
<evidence type="ECO:0000313" key="3">
    <source>
        <dbReference type="EMBL" id="SDE89089.1"/>
    </source>
</evidence>
<evidence type="ECO:0000313" key="5">
    <source>
        <dbReference type="Proteomes" id="UP000243378"/>
    </source>
</evidence>
<evidence type="ECO:0000313" key="6">
    <source>
        <dbReference type="Proteomes" id="UP000887421"/>
    </source>
</evidence>
<dbReference type="EMBL" id="FNBM01000001">
    <property type="protein sequence ID" value="SDE89089.1"/>
    <property type="molecule type" value="Genomic_DNA"/>
</dbReference>
<sequence>MIEKTLSTHCAGRWLTILLRLSVFAATLQPQAYAETAQPTNREQAMRVAMLVNGESVTISLENNQTSRDFVALLPLDLTLEDYAGSEKITTLSRKLSTQDAAPGITPVTGDFAYYAPWGNIAIFYKGFTYSPGLIKLGALETNLDIIRQPSPLNVRFELINH</sequence>
<feature type="signal peptide" evidence="1">
    <location>
        <begin position="1"/>
        <end position="25"/>
    </location>
</feature>
<evidence type="ECO:0000313" key="4">
    <source>
        <dbReference type="EMBL" id="UUD63385.1"/>
    </source>
</evidence>
<dbReference type="Pfam" id="PF18050">
    <property type="entry name" value="Cyclophil_like2"/>
    <property type="match status" value="1"/>
</dbReference>
<feature type="chain" id="PRO_5017329668" description="Cyclophilin-like domain-containing protein" evidence="1">
    <location>
        <begin position="26"/>
        <end position="162"/>
    </location>
</feature>
<reference evidence="3 5" key="1">
    <citation type="submission" date="2016-10" db="EMBL/GenBank/DDBJ databases">
        <authorList>
            <person name="de Groot N.N."/>
        </authorList>
    </citation>
    <scope>NUCLEOTIDE SEQUENCE [LARGE SCALE GENOMIC DNA]</scope>
    <source>
        <strain evidence="3 5">LMG 25475</strain>
    </source>
</reference>
<organism evidence="3 5">
    <name type="scientific">Phytopseudomonas seleniipraecipitans</name>
    <dbReference type="NCBI Taxonomy" id="640205"/>
    <lineage>
        <taxon>Bacteria</taxon>
        <taxon>Pseudomonadati</taxon>
        <taxon>Pseudomonadota</taxon>
        <taxon>Gammaproteobacteria</taxon>
        <taxon>Pseudomonadales</taxon>
        <taxon>Pseudomonadaceae</taxon>
        <taxon>Phytopseudomonas</taxon>
    </lineage>
</organism>
<evidence type="ECO:0000259" key="2">
    <source>
        <dbReference type="Pfam" id="PF18050"/>
    </source>
</evidence>
<dbReference type="EMBL" id="CP076114">
    <property type="protein sequence ID" value="UUD63385.1"/>
    <property type="molecule type" value="Genomic_DNA"/>
</dbReference>
<protein>
    <recommendedName>
        <fullName evidence="2">Cyclophilin-like domain-containing protein</fullName>
    </recommendedName>
</protein>
<dbReference type="Proteomes" id="UP000243378">
    <property type="component" value="Unassembled WGS sequence"/>
</dbReference>
<dbReference type="Gene3D" id="2.40.100.20">
    <property type="match status" value="1"/>
</dbReference>
<dbReference type="InterPro" id="IPR041183">
    <property type="entry name" value="Cyclophilin-like"/>
</dbReference>
<proteinExistence type="predicted"/>
<dbReference type="RefSeq" id="WP_206353751.1">
    <property type="nucleotide sequence ID" value="NZ_CP076114.1"/>
</dbReference>